<dbReference type="OrthoDB" id="2284298at2759"/>
<keyword evidence="2" id="KW-1185">Reference proteome</keyword>
<evidence type="ECO:0000313" key="2">
    <source>
        <dbReference type="Proteomes" id="UP000603453"/>
    </source>
</evidence>
<comment type="caution">
    <text evidence="1">The sequence shown here is derived from an EMBL/GenBank/DDBJ whole genome shotgun (WGS) entry which is preliminary data.</text>
</comment>
<reference evidence="1" key="1">
    <citation type="submission" date="2020-12" db="EMBL/GenBank/DDBJ databases">
        <title>Metabolic potential, ecology and presence of endohyphal bacteria is reflected in genomic diversity of Mucoromycotina.</title>
        <authorList>
            <person name="Muszewska A."/>
            <person name="Okrasinska A."/>
            <person name="Steczkiewicz K."/>
            <person name="Drgas O."/>
            <person name="Orlowska M."/>
            <person name="Perlinska-Lenart U."/>
            <person name="Aleksandrzak-Piekarczyk T."/>
            <person name="Szatraj K."/>
            <person name="Zielenkiewicz U."/>
            <person name="Pilsyk S."/>
            <person name="Malc E."/>
            <person name="Mieczkowski P."/>
            <person name="Kruszewska J.S."/>
            <person name="Biernat P."/>
            <person name="Pawlowska J."/>
        </authorList>
    </citation>
    <scope>NUCLEOTIDE SEQUENCE</scope>
    <source>
        <strain evidence="1">WA0000017839</strain>
    </source>
</reference>
<gene>
    <name evidence="1" type="ORF">INT47_000808</name>
</gene>
<proteinExistence type="predicted"/>
<organism evidence="1 2">
    <name type="scientific">Mucor saturninus</name>
    <dbReference type="NCBI Taxonomy" id="64648"/>
    <lineage>
        <taxon>Eukaryota</taxon>
        <taxon>Fungi</taxon>
        <taxon>Fungi incertae sedis</taxon>
        <taxon>Mucoromycota</taxon>
        <taxon>Mucoromycotina</taxon>
        <taxon>Mucoromycetes</taxon>
        <taxon>Mucorales</taxon>
        <taxon>Mucorineae</taxon>
        <taxon>Mucoraceae</taxon>
        <taxon>Mucor</taxon>
    </lineage>
</organism>
<accession>A0A8H7VCZ0</accession>
<sequence>MQDNEGTTVPKAAVLRDIPRQSAYRLLKDFDNSNGSVLPGFAPKAKNRASLYNRERDAERTLRLSHKVVSKWKKIGVYFRKNCIFEDEAGFNTI</sequence>
<protein>
    <submittedName>
        <fullName evidence="1">Uncharacterized protein</fullName>
    </submittedName>
</protein>
<name>A0A8H7VCZ0_9FUNG</name>
<dbReference type="AlphaFoldDB" id="A0A8H7VCZ0"/>
<dbReference type="Proteomes" id="UP000603453">
    <property type="component" value="Unassembled WGS sequence"/>
</dbReference>
<dbReference type="EMBL" id="JAEPRD010000001">
    <property type="protein sequence ID" value="KAG2214252.1"/>
    <property type="molecule type" value="Genomic_DNA"/>
</dbReference>
<evidence type="ECO:0000313" key="1">
    <source>
        <dbReference type="EMBL" id="KAG2214252.1"/>
    </source>
</evidence>